<gene>
    <name evidence="11" type="ORF">LH706_14690</name>
    <name evidence="3" type="ORF">PSS4_v1_1420020</name>
    <name evidence="10" type="ORF">RD1301_v1_1820005</name>
    <name evidence="2" type="ORF">RSP824_13890</name>
    <name evidence="4" type="ORF">RUN1744_v1_390090</name>
    <name evidence="5" type="ORF">RUN1985_v1_210030</name>
    <name evidence="9" type="ORF">RUN215_v1_120089</name>
    <name evidence="6" type="ORF">TD1301_v1_1550017</name>
    <name evidence="7" type="ORF">TF3108_v1_120090</name>
    <name evidence="8" type="ORF">TO10_v1_110020</name>
</gene>
<reference evidence="10" key="1">
    <citation type="submission" date="2015-10" db="EMBL/GenBank/DDBJ databases">
        <authorList>
            <person name="Gilbert D.G."/>
        </authorList>
    </citation>
    <scope>NUCLEOTIDE SEQUENCE</scope>
    <source>
        <strain evidence="10">Phyl III-seqv23</strain>
    </source>
</reference>
<dbReference type="EMBL" id="LN899827">
    <property type="protein sequence ID" value="CUV43826.1"/>
    <property type="molecule type" value="Genomic_DNA"/>
</dbReference>
<evidence type="ECO:0000313" key="11">
    <source>
        <dbReference type="EMBL" id="UZF14257.1"/>
    </source>
</evidence>
<dbReference type="EMBL" id="CP085043">
    <property type="protein sequence ID" value="UZF14257.1"/>
    <property type="molecule type" value="Genomic_DNA"/>
</dbReference>
<reference evidence="2" key="2">
    <citation type="submission" date="2018-01" db="EMBL/GenBank/DDBJ databases">
        <title>Ralstonia pseudosolanacearum P824 infects blueberry.</title>
        <authorList>
            <person name="Bocsanczy A.M."/>
            <person name="Norman D.J."/>
        </authorList>
    </citation>
    <scope>NUCLEOTIDE SEQUENCE</scope>
    <source>
        <strain evidence="2">P824</strain>
    </source>
</reference>
<accession>A0A0S4XD78</accession>
<evidence type="ECO:0000313" key="3">
    <source>
        <dbReference type="EMBL" id="CUV20307.1"/>
    </source>
</evidence>
<dbReference type="EMBL" id="LN899825">
    <property type="protein sequence ID" value="CUV35646.1"/>
    <property type="molecule type" value="Genomic_DNA"/>
</dbReference>
<dbReference type="EMBL" id="LN899822">
    <property type="protein sequence ID" value="CUV61816.1"/>
    <property type="molecule type" value="Genomic_DNA"/>
</dbReference>
<dbReference type="Proteomes" id="UP000262427">
    <property type="component" value="Chromosome CM"/>
</dbReference>
<evidence type="ECO:0000313" key="10">
    <source>
        <dbReference type="EMBL" id="CUV61816.1"/>
    </source>
</evidence>
<dbReference type="EMBL" id="LN899826">
    <property type="protein sequence ID" value="CUV38456.1"/>
    <property type="molecule type" value="Genomic_DNA"/>
</dbReference>
<evidence type="ECO:0000313" key="12">
    <source>
        <dbReference type="Proteomes" id="UP000262427"/>
    </source>
</evidence>
<proteinExistence type="predicted"/>
<feature type="signal peptide" evidence="1">
    <location>
        <begin position="1"/>
        <end position="17"/>
    </location>
</feature>
<dbReference type="AlphaFoldDB" id="A0A0S4XD78"/>
<reference evidence="12" key="3">
    <citation type="submission" date="2018-01" db="EMBL/GenBank/DDBJ databases">
        <title>Raltonia solanacearum P824 infects blueberry.</title>
        <authorList>
            <person name="Bocsanczy A.M."/>
            <person name="Norman D.J."/>
        </authorList>
    </citation>
    <scope>NUCLEOTIDE SEQUENCE [LARGE SCALE GENOMIC DNA]</scope>
    <source>
        <strain evidence="12">P824</strain>
    </source>
</reference>
<organism evidence="10">
    <name type="scientific">Ralstonia solanacearum</name>
    <name type="common">Pseudomonas solanacearum</name>
    <dbReference type="NCBI Taxonomy" id="305"/>
    <lineage>
        <taxon>Bacteria</taxon>
        <taxon>Pseudomonadati</taxon>
        <taxon>Pseudomonadota</taxon>
        <taxon>Betaproteobacteria</taxon>
        <taxon>Burkholderiales</taxon>
        <taxon>Burkholderiaceae</taxon>
        <taxon>Ralstonia</taxon>
        <taxon>Ralstonia solanacearum species complex</taxon>
    </lineage>
</organism>
<keyword evidence="10" id="KW-0449">Lipoprotein</keyword>
<dbReference type="EMBL" id="CP025741">
    <property type="protein sequence ID" value="AYA47469.1"/>
    <property type="molecule type" value="Genomic_DNA"/>
</dbReference>
<evidence type="ECO:0000313" key="9">
    <source>
        <dbReference type="EMBL" id="CUV53379.1"/>
    </source>
</evidence>
<dbReference type="EMBL" id="LN899821">
    <property type="protein sequence ID" value="CUV20307.1"/>
    <property type="molecule type" value="Genomic_DNA"/>
</dbReference>
<dbReference type="PROSITE" id="PS51257">
    <property type="entry name" value="PROKAR_LIPOPROTEIN"/>
    <property type="match status" value="1"/>
</dbReference>
<dbReference type="EMBL" id="LN899823">
    <property type="protein sequence ID" value="CUV23383.1"/>
    <property type="molecule type" value="Genomic_DNA"/>
</dbReference>
<feature type="chain" id="PRO_5014239707" evidence="1">
    <location>
        <begin position="18"/>
        <end position="102"/>
    </location>
</feature>
<evidence type="ECO:0000313" key="8">
    <source>
        <dbReference type="EMBL" id="CUV43826.1"/>
    </source>
</evidence>
<name>A0A0S4XD78_RALSL</name>
<evidence type="ECO:0000313" key="5">
    <source>
        <dbReference type="EMBL" id="CUV28404.1"/>
    </source>
</evidence>
<evidence type="ECO:0000313" key="4">
    <source>
        <dbReference type="EMBL" id="CUV23383.1"/>
    </source>
</evidence>
<evidence type="ECO:0000313" key="2">
    <source>
        <dbReference type="EMBL" id="AYA47469.1"/>
    </source>
</evidence>
<dbReference type="EMBL" id="LN899820">
    <property type="protein sequence ID" value="CUV53379.1"/>
    <property type="molecule type" value="Genomic_DNA"/>
</dbReference>
<evidence type="ECO:0000313" key="6">
    <source>
        <dbReference type="EMBL" id="CUV35646.1"/>
    </source>
</evidence>
<evidence type="ECO:0000313" key="7">
    <source>
        <dbReference type="EMBL" id="CUV38456.1"/>
    </source>
</evidence>
<dbReference type="PATRIC" id="fig|305.107.peg.3441"/>
<evidence type="ECO:0000256" key="1">
    <source>
        <dbReference type="SAM" id="SignalP"/>
    </source>
</evidence>
<dbReference type="EMBL" id="LN899824">
    <property type="protein sequence ID" value="CUV28404.1"/>
    <property type="molecule type" value="Genomic_DNA"/>
</dbReference>
<sequence>MKITSTLARAGLCGALAALLAGCMTTTPVYDKHFGEAVRTVTSMQTLNPRAAANTDPVFGMDGRSATAAMDRYDTSFQTPQRDANAYRVGVGSSNTLSSMGR</sequence>
<keyword evidence="1" id="KW-0732">Signal</keyword>
<reference evidence="11" key="4">
    <citation type="submission" date="2021-10" db="EMBL/GenBank/DDBJ databases">
        <title>Complete genome sequences of five Ralstonia solancearum strains isolated from sunflower.</title>
        <authorList>
            <person name="She X."/>
            <person name="He Z."/>
        </authorList>
    </citation>
    <scope>NUCLEOTIDE SEQUENCE</scope>
    <source>
        <strain evidence="11">RS638</strain>
    </source>
</reference>
<protein>
    <submittedName>
        <fullName evidence="10">Lipoprotein</fullName>
    </submittedName>
</protein>